<evidence type="ECO:0000313" key="1">
    <source>
        <dbReference type="EMBL" id="TGZ73401.1"/>
    </source>
</evidence>
<evidence type="ECO:0000313" key="2">
    <source>
        <dbReference type="Proteomes" id="UP000308267"/>
    </source>
</evidence>
<keyword evidence="2" id="KW-1185">Reference proteome</keyword>
<name>A0A4S2MA55_OPIFE</name>
<proteinExistence type="predicted"/>
<protein>
    <submittedName>
        <fullName evidence="1">Uncharacterized protein</fullName>
    </submittedName>
</protein>
<sequence>MVFFVGLRRAVSKQAREENGDLAIRKLIGITRDFRSLLLMDYSPKRTSCLHLSAALAILV</sequence>
<dbReference type="Proteomes" id="UP000308267">
    <property type="component" value="Unassembled WGS sequence"/>
</dbReference>
<comment type="caution">
    <text evidence="1">The sequence shown here is derived from an EMBL/GenBank/DDBJ whole genome shotgun (WGS) entry which is preliminary data.</text>
</comment>
<dbReference type="EMBL" id="SJOL01002760">
    <property type="protein sequence ID" value="TGZ73401.1"/>
    <property type="molecule type" value="Genomic_DNA"/>
</dbReference>
<reference evidence="1 2" key="1">
    <citation type="journal article" date="2019" name="BMC Genomics">
        <title>New insights from Opisthorchis felineus genome: update on genomics of the epidemiologically important liver flukes.</title>
        <authorList>
            <person name="Ershov N.I."/>
            <person name="Mordvinov V.A."/>
            <person name="Prokhortchouk E.B."/>
            <person name="Pakharukova M.Y."/>
            <person name="Gunbin K.V."/>
            <person name="Ustyantsev K."/>
            <person name="Genaev M.A."/>
            <person name="Blinov A.G."/>
            <person name="Mazur A."/>
            <person name="Boulygina E."/>
            <person name="Tsygankova S."/>
            <person name="Khrameeva E."/>
            <person name="Chekanov N."/>
            <person name="Fan G."/>
            <person name="Xiao A."/>
            <person name="Zhang H."/>
            <person name="Xu X."/>
            <person name="Yang H."/>
            <person name="Solovyev V."/>
            <person name="Lee S.M."/>
            <person name="Liu X."/>
            <person name="Afonnikov D.A."/>
            <person name="Skryabin K.G."/>
        </authorList>
    </citation>
    <scope>NUCLEOTIDE SEQUENCE [LARGE SCALE GENOMIC DNA]</scope>
    <source>
        <strain evidence="1">AK-0245</strain>
        <tissue evidence="1">Whole organism</tissue>
    </source>
</reference>
<accession>A0A4S2MA55</accession>
<dbReference type="AlphaFoldDB" id="A0A4S2MA55"/>
<gene>
    <name evidence="1" type="ORF">CRM22_001533</name>
</gene>
<organism evidence="1 2">
    <name type="scientific">Opisthorchis felineus</name>
    <dbReference type="NCBI Taxonomy" id="147828"/>
    <lineage>
        <taxon>Eukaryota</taxon>
        <taxon>Metazoa</taxon>
        <taxon>Spiralia</taxon>
        <taxon>Lophotrochozoa</taxon>
        <taxon>Platyhelminthes</taxon>
        <taxon>Trematoda</taxon>
        <taxon>Digenea</taxon>
        <taxon>Opisthorchiida</taxon>
        <taxon>Opisthorchiata</taxon>
        <taxon>Opisthorchiidae</taxon>
        <taxon>Opisthorchis</taxon>
    </lineage>
</organism>